<dbReference type="EMBL" id="CABWIH010000022">
    <property type="protein sequence ID" value="VWL89048.1"/>
    <property type="molecule type" value="Genomic_DNA"/>
</dbReference>
<evidence type="ECO:0000256" key="9">
    <source>
        <dbReference type="SAM" id="Phobius"/>
    </source>
</evidence>
<evidence type="ECO:0000256" key="5">
    <source>
        <dbReference type="ARBA" id="ARBA00022683"/>
    </source>
</evidence>
<dbReference type="PROSITE" id="PS51106">
    <property type="entry name" value="PTS_EIIC_TYPE_4"/>
    <property type="match status" value="1"/>
</dbReference>
<protein>
    <submittedName>
        <fullName evidence="10">PTS system sorbose-specific EIIC component</fullName>
    </submittedName>
</protein>
<evidence type="ECO:0000256" key="8">
    <source>
        <dbReference type="ARBA" id="ARBA00023136"/>
    </source>
</evidence>
<sequence>MIGALQILLLSLLAAFTVVCGQNWWQTANQPVFVGMVAGLVMGDPVTGLFIGGSMQLTVLGIGTFGGSSHIDANTGSIIATAFSVALGMDSSQALAAIAVPVAAILTVADVLGRFCNTFFQHRIDTLIGREDYAGIQRNFLYGIAPWALSRALPTALALAFGQGLVQAMMDVLNGPLAWLGTGLGVAGAVLPAVGFAILLRYLPVRVNWHYLILGFVVTVFFNYLFNGVKTIGGAVAGVVDGFSGNFIGMPMLGIALVGLYVAVNHYKAQSARPFTENAGSSQEEDDDDEL</sequence>
<keyword evidence="5" id="KW-0598">Phosphotransferase system</keyword>
<evidence type="ECO:0000256" key="2">
    <source>
        <dbReference type="ARBA" id="ARBA00022448"/>
    </source>
</evidence>
<evidence type="ECO:0000256" key="3">
    <source>
        <dbReference type="ARBA" id="ARBA00022475"/>
    </source>
</evidence>
<feature type="transmembrane region" description="Helical" evidence="9">
    <location>
        <begin position="246"/>
        <end position="264"/>
    </location>
</feature>
<dbReference type="Proteomes" id="UP000330807">
    <property type="component" value="Unassembled WGS sequence"/>
</dbReference>
<proteinExistence type="predicted"/>
<feature type="transmembrane region" description="Helical" evidence="9">
    <location>
        <begin position="207"/>
        <end position="226"/>
    </location>
</feature>
<keyword evidence="6 9" id="KW-0812">Transmembrane</keyword>
<evidence type="ECO:0000313" key="11">
    <source>
        <dbReference type="Proteomes" id="UP000330807"/>
    </source>
</evidence>
<evidence type="ECO:0000256" key="7">
    <source>
        <dbReference type="ARBA" id="ARBA00022989"/>
    </source>
</evidence>
<evidence type="ECO:0000256" key="4">
    <source>
        <dbReference type="ARBA" id="ARBA00022597"/>
    </source>
</evidence>
<comment type="subcellular location">
    <subcellularLocation>
        <location evidence="1">Cell membrane</location>
        <topology evidence="1">Multi-pass membrane protein</topology>
    </subcellularLocation>
</comment>
<dbReference type="GO" id="GO:0009401">
    <property type="term" value="P:phosphoenolpyruvate-dependent sugar phosphotransferase system"/>
    <property type="evidence" value="ECO:0007669"/>
    <property type="project" value="UniProtKB-KW"/>
</dbReference>
<dbReference type="GO" id="GO:0005886">
    <property type="term" value="C:plasma membrane"/>
    <property type="evidence" value="ECO:0007669"/>
    <property type="project" value="UniProtKB-SubCell"/>
</dbReference>
<organism evidence="10 11">
    <name type="scientific">Collinsella aerofaciens</name>
    <dbReference type="NCBI Taxonomy" id="74426"/>
    <lineage>
        <taxon>Bacteria</taxon>
        <taxon>Bacillati</taxon>
        <taxon>Actinomycetota</taxon>
        <taxon>Coriobacteriia</taxon>
        <taxon>Coriobacteriales</taxon>
        <taxon>Coriobacteriaceae</taxon>
        <taxon>Collinsella</taxon>
    </lineage>
</organism>
<reference evidence="10 11" key="1">
    <citation type="submission" date="2019-10" db="EMBL/GenBank/DDBJ databases">
        <authorList>
            <person name="Wolf R A."/>
        </authorList>
    </citation>
    <scope>NUCLEOTIDE SEQUENCE [LARGE SCALE GENOMIC DNA]</scope>
    <source>
        <strain evidence="10">Collinsella_aerofaciens_AK_138A</strain>
    </source>
</reference>
<feature type="transmembrane region" description="Helical" evidence="9">
    <location>
        <begin position="177"/>
        <end position="200"/>
    </location>
</feature>
<feature type="transmembrane region" description="Helical" evidence="9">
    <location>
        <begin position="140"/>
        <end position="165"/>
    </location>
</feature>
<feature type="transmembrane region" description="Helical" evidence="9">
    <location>
        <begin position="95"/>
        <end position="120"/>
    </location>
</feature>
<keyword evidence="2" id="KW-0813">Transport</keyword>
<evidence type="ECO:0000313" key="10">
    <source>
        <dbReference type="EMBL" id="VWL89048.1"/>
    </source>
</evidence>
<dbReference type="PANTHER" id="PTHR32502">
    <property type="entry name" value="N-ACETYLGALACTOSAMINE PERMEASE II COMPONENT-RELATED"/>
    <property type="match status" value="1"/>
</dbReference>
<dbReference type="PANTHER" id="PTHR32502:SF28">
    <property type="entry name" value="PHOSPHOTRANSFERASE SYSTEM SUGAR-SPECIFIC EIIC COMPONENT"/>
    <property type="match status" value="1"/>
</dbReference>
<keyword evidence="3" id="KW-1003">Cell membrane</keyword>
<keyword evidence="7 9" id="KW-1133">Transmembrane helix</keyword>
<name>A0A5K1IMP4_9ACTN</name>
<accession>A0A5K1IMP4</accession>
<evidence type="ECO:0000256" key="6">
    <source>
        <dbReference type="ARBA" id="ARBA00022692"/>
    </source>
</evidence>
<keyword evidence="8 9" id="KW-0472">Membrane</keyword>
<dbReference type="InterPro" id="IPR050303">
    <property type="entry name" value="GatZ_KbaZ_carbometab"/>
</dbReference>
<dbReference type="Pfam" id="PF03609">
    <property type="entry name" value="EII-Sor"/>
    <property type="match status" value="1"/>
</dbReference>
<feature type="transmembrane region" description="Helical" evidence="9">
    <location>
        <begin position="31"/>
        <end position="51"/>
    </location>
</feature>
<keyword evidence="4" id="KW-0762">Sugar transport</keyword>
<gene>
    <name evidence="10" type="primary">sorC_2</name>
    <name evidence="10" type="ORF">LMKDKBCB_01108</name>
</gene>
<dbReference type="InterPro" id="IPR004700">
    <property type="entry name" value="PTS_IIC_man"/>
</dbReference>
<dbReference type="AlphaFoldDB" id="A0A5K1IMP4"/>
<evidence type="ECO:0000256" key="1">
    <source>
        <dbReference type="ARBA" id="ARBA00004651"/>
    </source>
</evidence>